<dbReference type="CDD" id="cd01647">
    <property type="entry name" value="RT_LTR"/>
    <property type="match status" value="1"/>
</dbReference>
<dbReference type="InterPro" id="IPR036397">
    <property type="entry name" value="RNaseH_sf"/>
</dbReference>
<feature type="domain" description="Integrase catalytic" evidence="11">
    <location>
        <begin position="574"/>
        <end position="736"/>
    </location>
</feature>
<dbReference type="InterPro" id="IPR043128">
    <property type="entry name" value="Rev_trsase/Diguanyl_cyclase"/>
</dbReference>
<dbReference type="FunFam" id="3.30.420.10:FF:000032">
    <property type="entry name" value="Retrovirus-related Pol polyprotein from transposon 297-like Protein"/>
    <property type="match status" value="1"/>
</dbReference>
<keyword evidence="5" id="KW-0540">Nuclease</keyword>
<dbReference type="CDD" id="cd09274">
    <property type="entry name" value="RNase_HI_RT_Ty3"/>
    <property type="match status" value="1"/>
</dbReference>
<dbReference type="InterPro" id="IPR041588">
    <property type="entry name" value="Integrase_H2C2"/>
</dbReference>
<evidence type="ECO:0000256" key="9">
    <source>
        <dbReference type="SAM" id="MobiDB-lite"/>
    </source>
</evidence>
<dbReference type="InterPro" id="IPR000477">
    <property type="entry name" value="RT_dom"/>
</dbReference>
<dbReference type="FunFam" id="3.10.10.10:FF:000007">
    <property type="entry name" value="Retrovirus-related Pol polyprotein from transposon 17.6-like Protein"/>
    <property type="match status" value="1"/>
</dbReference>
<dbReference type="InterPro" id="IPR043502">
    <property type="entry name" value="DNA/RNA_pol_sf"/>
</dbReference>
<proteinExistence type="predicted"/>
<evidence type="ECO:0000259" key="11">
    <source>
        <dbReference type="PROSITE" id="PS50994"/>
    </source>
</evidence>
<dbReference type="Pfam" id="PF17917">
    <property type="entry name" value="RT_RNaseH"/>
    <property type="match status" value="1"/>
</dbReference>
<dbReference type="GO" id="GO:0042575">
    <property type="term" value="C:DNA polymerase complex"/>
    <property type="evidence" value="ECO:0007669"/>
    <property type="project" value="UniProtKB-ARBA"/>
</dbReference>
<reference evidence="13" key="1">
    <citation type="submission" date="2022-11" db="UniProtKB">
        <authorList>
            <consortium name="WormBaseParasite"/>
        </authorList>
    </citation>
    <scope>IDENTIFICATION</scope>
</reference>
<name>A0A914WYE9_9BILA</name>
<evidence type="ECO:0000256" key="2">
    <source>
        <dbReference type="ARBA" id="ARBA00022670"/>
    </source>
</evidence>
<dbReference type="SUPFAM" id="SSF53098">
    <property type="entry name" value="Ribonuclease H-like"/>
    <property type="match status" value="1"/>
</dbReference>
<dbReference type="WBParaSite" id="PSAMB.scaffold5733size10998.g27190.t2">
    <property type="protein sequence ID" value="PSAMB.scaffold5733size10998.g27190.t2"/>
    <property type="gene ID" value="PSAMB.scaffold5733size10998.g27190"/>
</dbReference>
<keyword evidence="2" id="KW-0645">Protease</keyword>
<evidence type="ECO:0000313" key="13">
    <source>
        <dbReference type="WBParaSite" id="PSAMB.scaffold5733size10998.g27190.t2"/>
    </source>
</evidence>
<dbReference type="InterPro" id="IPR050951">
    <property type="entry name" value="Retrovirus_Pol_polyprotein"/>
</dbReference>
<dbReference type="PANTHER" id="PTHR37984">
    <property type="entry name" value="PROTEIN CBG26694"/>
    <property type="match status" value="1"/>
</dbReference>
<evidence type="ECO:0000256" key="1">
    <source>
        <dbReference type="ARBA" id="ARBA00012493"/>
    </source>
</evidence>
<feature type="region of interest" description="Disordered" evidence="9">
    <location>
        <begin position="872"/>
        <end position="915"/>
    </location>
</feature>
<keyword evidence="8" id="KW-0695">RNA-directed DNA polymerase</keyword>
<dbReference type="EC" id="2.7.7.49" evidence="1"/>
<keyword evidence="12" id="KW-1185">Reference proteome</keyword>
<dbReference type="GO" id="GO:0006508">
    <property type="term" value="P:proteolysis"/>
    <property type="evidence" value="ECO:0007669"/>
    <property type="project" value="UniProtKB-KW"/>
</dbReference>
<evidence type="ECO:0000256" key="6">
    <source>
        <dbReference type="ARBA" id="ARBA00022759"/>
    </source>
</evidence>
<dbReference type="Proteomes" id="UP000887566">
    <property type="component" value="Unplaced"/>
</dbReference>
<evidence type="ECO:0000256" key="7">
    <source>
        <dbReference type="ARBA" id="ARBA00022801"/>
    </source>
</evidence>
<evidence type="ECO:0000256" key="8">
    <source>
        <dbReference type="ARBA" id="ARBA00022918"/>
    </source>
</evidence>
<dbReference type="GO" id="GO:0003964">
    <property type="term" value="F:RNA-directed DNA polymerase activity"/>
    <property type="evidence" value="ECO:0007669"/>
    <property type="project" value="UniProtKB-KW"/>
</dbReference>
<keyword evidence="3" id="KW-0808">Transferase</keyword>
<dbReference type="FunFam" id="3.30.70.270:FF:000020">
    <property type="entry name" value="Transposon Tf2-6 polyprotein-like Protein"/>
    <property type="match status" value="1"/>
</dbReference>
<dbReference type="PANTHER" id="PTHR37984:SF5">
    <property type="entry name" value="PROTEIN NYNRIN-LIKE"/>
    <property type="match status" value="1"/>
</dbReference>
<dbReference type="Gene3D" id="3.10.10.10">
    <property type="entry name" value="HIV Type 1 Reverse Transcriptase, subunit A, domain 1"/>
    <property type="match status" value="1"/>
</dbReference>
<evidence type="ECO:0000313" key="12">
    <source>
        <dbReference type="Proteomes" id="UP000887566"/>
    </source>
</evidence>
<dbReference type="FunFam" id="3.10.20.370:FF:000001">
    <property type="entry name" value="Retrovirus-related Pol polyprotein from transposon 17.6-like protein"/>
    <property type="match status" value="1"/>
</dbReference>
<dbReference type="Gene3D" id="1.10.340.70">
    <property type="match status" value="1"/>
</dbReference>
<dbReference type="PROSITE" id="PS50878">
    <property type="entry name" value="RT_POL"/>
    <property type="match status" value="1"/>
</dbReference>
<dbReference type="GO" id="GO:0008233">
    <property type="term" value="F:peptidase activity"/>
    <property type="evidence" value="ECO:0007669"/>
    <property type="project" value="UniProtKB-KW"/>
</dbReference>
<dbReference type="Gene3D" id="3.30.70.270">
    <property type="match status" value="2"/>
</dbReference>
<dbReference type="Pfam" id="PF00665">
    <property type="entry name" value="rve"/>
    <property type="match status" value="1"/>
</dbReference>
<feature type="compositionally biased region" description="Basic residues" evidence="9">
    <location>
        <begin position="872"/>
        <end position="883"/>
    </location>
</feature>
<feature type="domain" description="Reverse transcriptase" evidence="10">
    <location>
        <begin position="13"/>
        <end position="192"/>
    </location>
</feature>
<dbReference type="GO" id="GO:0003676">
    <property type="term" value="F:nucleic acid binding"/>
    <property type="evidence" value="ECO:0007669"/>
    <property type="project" value="InterPro"/>
</dbReference>
<dbReference type="AlphaFoldDB" id="A0A914WYE9"/>
<accession>A0A914WYE9</accession>
<dbReference type="InterPro" id="IPR001584">
    <property type="entry name" value="Integrase_cat-core"/>
</dbReference>
<sequence length="915" mass="103955">MRTVVADMIQDYLDRGVIRPSKSPFSSPIVLVRKKDGKLRFCVDYRRLNSITVKDAYALPRIESIFQSLHGVKYATCLDLASGYWQIAMAPESIEKTAFATHVGHFEFLVMPFGLTNAVATFQRFMEHVLAGINWTFVHVYLDDVLIVSSSLEEHQRHLRLVFERLAKAGIKLQPAKCKFASQRIEYLGHIITDRGILPDPEKVDKVLSYPLPKDASGLRCFLGLACYYQRFICGYSRMAAPLFDMLKKDHTFEWTPERIAAFKTVRTALCTEPVLAYPDFKAAGDGTRPFILYTDASKVGLSAILSQKGGDGKIHPIAYACRRCSPAEQNYCATDLEAAALVFGVKRFDTYVRCYPLSVYTDHSALQALMTAKDPSARMIRWRIALQEYDLVIRYRAGRINTNADSLSRMFTDETGVEPTVAAAAAEAQGTRGIDREPVSRVDLAHKRLTKMQRADPDYKLIWEFIESGALPDDDKQARKIALQSFAFVVQDGLLYFVENGKSHRLRLAVPQSEREALVHENHGTGHLGEEKVFGLLAQTFWWPHMRADVGRWCRACLICASARIGPHYRAPLKPIPVGGPFERVGVDVLSLPPTARGNSKVVVFIDYLTKWVECVPTADETADTIARLFIEHVVCRHGCPNELLSDRGPAFMSNLLAEVLKQCRVKKLNTSGWNPRCNGETERMNRTLIAMLKKTCAETTLDWDDQLPFVVFMYHNVEQASTQATPFALLFGRTCRMPTSTALHYRRPRYQLEPGTYAEQLQQHMAESWEVARGFVERAQQRQKLHYDKNSRSRRYQVGERVFVHMPPETLNKDRKLSRPNYGPYKITAISDTNADLQLVDDDQVRLSVALDRLRPCYKEVPNISYTGRSKRRYVRRRPKGARAVGAERGQSHECEPAADQEQHPYNLRSRQK</sequence>
<keyword evidence="4" id="KW-0548">Nucleotidyltransferase</keyword>
<dbReference type="Pfam" id="PF00078">
    <property type="entry name" value="RVT_1"/>
    <property type="match status" value="1"/>
</dbReference>
<dbReference type="InterPro" id="IPR041373">
    <property type="entry name" value="RT_RNaseH"/>
</dbReference>
<evidence type="ECO:0000256" key="5">
    <source>
        <dbReference type="ARBA" id="ARBA00022722"/>
    </source>
</evidence>
<evidence type="ECO:0000256" key="3">
    <source>
        <dbReference type="ARBA" id="ARBA00022679"/>
    </source>
</evidence>
<dbReference type="Pfam" id="PF17921">
    <property type="entry name" value="Integrase_H2C2"/>
    <property type="match status" value="1"/>
</dbReference>
<organism evidence="12 13">
    <name type="scientific">Plectus sambesii</name>
    <dbReference type="NCBI Taxonomy" id="2011161"/>
    <lineage>
        <taxon>Eukaryota</taxon>
        <taxon>Metazoa</taxon>
        <taxon>Ecdysozoa</taxon>
        <taxon>Nematoda</taxon>
        <taxon>Chromadorea</taxon>
        <taxon>Plectida</taxon>
        <taxon>Plectina</taxon>
        <taxon>Plectoidea</taxon>
        <taxon>Plectidae</taxon>
        <taxon>Plectus</taxon>
    </lineage>
</organism>
<dbReference type="InterPro" id="IPR012337">
    <property type="entry name" value="RNaseH-like_sf"/>
</dbReference>
<dbReference type="GO" id="GO:0004519">
    <property type="term" value="F:endonuclease activity"/>
    <property type="evidence" value="ECO:0007669"/>
    <property type="project" value="UniProtKB-KW"/>
</dbReference>
<dbReference type="PROSITE" id="PS50994">
    <property type="entry name" value="INTEGRASE"/>
    <property type="match status" value="1"/>
</dbReference>
<keyword evidence="6" id="KW-0255">Endonuclease</keyword>
<evidence type="ECO:0000259" key="10">
    <source>
        <dbReference type="PROSITE" id="PS50878"/>
    </source>
</evidence>
<keyword evidence="7" id="KW-0378">Hydrolase</keyword>
<evidence type="ECO:0000256" key="4">
    <source>
        <dbReference type="ARBA" id="ARBA00022695"/>
    </source>
</evidence>
<dbReference type="GO" id="GO:0015074">
    <property type="term" value="P:DNA integration"/>
    <property type="evidence" value="ECO:0007669"/>
    <property type="project" value="InterPro"/>
</dbReference>
<protein>
    <recommendedName>
        <fullName evidence="1">RNA-directed DNA polymerase</fullName>
        <ecNumber evidence="1">2.7.7.49</ecNumber>
    </recommendedName>
</protein>
<dbReference type="Gene3D" id="3.10.20.370">
    <property type="match status" value="1"/>
</dbReference>
<dbReference type="FunFam" id="1.10.340.70:FF:000001">
    <property type="entry name" value="Retrovirus-related Pol polyprotein from transposon gypsy-like Protein"/>
    <property type="match status" value="1"/>
</dbReference>
<dbReference type="SUPFAM" id="SSF56672">
    <property type="entry name" value="DNA/RNA polymerases"/>
    <property type="match status" value="1"/>
</dbReference>
<dbReference type="Gene3D" id="3.30.420.10">
    <property type="entry name" value="Ribonuclease H-like superfamily/Ribonuclease H"/>
    <property type="match status" value="1"/>
</dbReference>